<evidence type="ECO:0000313" key="3">
    <source>
        <dbReference type="Proteomes" id="UP000054324"/>
    </source>
</evidence>
<dbReference type="RefSeq" id="XP_009171652.1">
    <property type="nucleotide sequence ID" value="XM_009173388.1"/>
</dbReference>
<protein>
    <submittedName>
        <fullName evidence="2">Uncharacterized protein</fullName>
    </submittedName>
</protein>
<dbReference type="OrthoDB" id="415359at2759"/>
<dbReference type="GeneID" id="20321955"/>
<dbReference type="PANTHER" id="PTHR16525:SF0">
    <property type="entry name" value="PROTEIN C12ORF4"/>
    <property type="match status" value="1"/>
</dbReference>
<organism evidence="2 3">
    <name type="scientific">Opisthorchis viverrini</name>
    <name type="common">Southeast Asian liver fluke</name>
    <dbReference type="NCBI Taxonomy" id="6198"/>
    <lineage>
        <taxon>Eukaryota</taxon>
        <taxon>Metazoa</taxon>
        <taxon>Spiralia</taxon>
        <taxon>Lophotrochozoa</taxon>
        <taxon>Platyhelminthes</taxon>
        <taxon>Trematoda</taxon>
        <taxon>Digenea</taxon>
        <taxon>Opisthorchiida</taxon>
        <taxon>Opisthorchiata</taxon>
        <taxon>Opisthorchiidae</taxon>
        <taxon>Opisthorchis</taxon>
    </lineage>
</organism>
<evidence type="ECO:0000256" key="1">
    <source>
        <dbReference type="SAM" id="MobiDB-lite"/>
    </source>
</evidence>
<accession>A0A074ZBQ8</accession>
<evidence type="ECO:0000313" key="2">
    <source>
        <dbReference type="EMBL" id="KER24578.1"/>
    </source>
</evidence>
<dbReference type="PANTHER" id="PTHR16525">
    <property type="entry name" value="PROTEIN C12ORF4"/>
    <property type="match status" value="1"/>
</dbReference>
<dbReference type="CTD" id="20321955"/>
<feature type="region of interest" description="Disordered" evidence="1">
    <location>
        <begin position="311"/>
        <end position="336"/>
    </location>
</feature>
<gene>
    <name evidence="2" type="ORF">T265_07776</name>
</gene>
<dbReference type="STRING" id="6198.A0A074ZBQ8"/>
<name>A0A074ZBQ8_OPIVI</name>
<proteinExistence type="predicted"/>
<keyword evidence="3" id="KW-1185">Reference proteome</keyword>
<dbReference type="InterPro" id="IPR019311">
    <property type="entry name" value="Fy-3"/>
</dbReference>
<sequence length="636" mass="71197">MRETPTVEAVRLRIEFESVDPEVKIYFQHDKTVSQEKVNRSVIWLSEEPPTSDGANFGGVIFLQNEQQMISLLAHMRPSTREAMVAFITASGCWMTFVANGLLMESVGFSFREEKLSSTSTQELQKFIEQERNKDFLKLYSEALDELTDGSVDVNELCNHLDQAYRKHVSTYAEPSIPDDDELFGQAYHHVVHSADAEELMRLEQSFALAVSTEVDKKNAVLKRMDEELIKNTEIGLQKLGPDIPQTITQMQGTHIRNRELVESQWNSCISELKRIQRRELRAFVMSIEERRSSSGTGCEPTTQPLICPVTDLPGTKRRIKTPKRTTTGRPNEPWSQSFTVQLGRQLRTTCNFRLIRADPMSLLNNLGFLSKEFEYPDQSNSPADDLAERLSNALGLYSHELNGMVVIVDKRINSFRGINRRLAEACERSTEFHFPDLDYQLASIQETINRLGPRQPATVDGDTLAVACPAVDSDQSGRSREPAHGDVYITKHSNLAGGIGGLAGGGGGISVIFHLVQDESPDQDEGRIRSGTPLHCSLSAILRACFDYDITTLSMPLLLVPSLREHMNASWRARRAESVFKALKGALMDLSTWRGPTVRSVQFLAPTELSDNELETFGHTINASFLQPVPVIVPS</sequence>
<dbReference type="EMBL" id="KL596804">
    <property type="protein sequence ID" value="KER24578.1"/>
    <property type="molecule type" value="Genomic_DNA"/>
</dbReference>
<dbReference type="GO" id="GO:0005737">
    <property type="term" value="C:cytoplasm"/>
    <property type="evidence" value="ECO:0007669"/>
    <property type="project" value="TreeGrafter"/>
</dbReference>
<reference evidence="2 3" key="1">
    <citation type="submission" date="2013-11" db="EMBL/GenBank/DDBJ databases">
        <title>Opisthorchis viverrini - life in the bile duct.</title>
        <authorList>
            <person name="Young N.D."/>
            <person name="Nagarajan N."/>
            <person name="Lin S.J."/>
            <person name="Korhonen P.K."/>
            <person name="Jex A.R."/>
            <person name="Hall R.S."/>
            <person name="Safavi-Hemami H."/>
            <person name="Kaewkong W."/>
            <person name="Bertrand D."/>
            <person name="Gao S."/>
            <person name="Seet Q."/>
            <person name="Wongkham S."/>
            <person name="Teh B.T."/>
            <person name="Wongkham C."/>
            <person name="Intapan P.M."/>
            <person name="Maleewong W."/>
            <person name="Yang X."/>
            <person name="Hu M."/>
            <person name="Wang Z."/>
            <person name="Hofmann A."/>
            <person name="Sternberg P.W."/>
            <person name="Tan P."/>
            <person name="Wang J."/>
            <person name="Gasser R.B."/>
        </authorList>
    </citation>
    <scope>NUCLEOTIDE SEQUENCE [LARGE SCALE GENOMIC DNA]</scope>
</reference>
<dbReference type="Pfam" id="PF10154">
    <property type="entry name" value="Fy-3"/>
    <property type="match status" value="1"/>
</dbReference>
<dbReference type="KEGG" id="ovi:T265_07776"/>
<dbReference type="Proteomes" id="UP000054324">
    <property type="component" value="Unassembled WGS sequence"/>
</dbReference>
<dbReference type="AlphaFoldDB" id="A0A074ZBQ8"/>